<sequence length="201" mass="23208">MEPYQVNYLDFYDDACYTLNLSRFKKLSDSQRNTLQQCFLKVLCRHSEYLPSMNNSAELGILERPPPYSGHTFTKFCQSLKEYQRKSNRVSVPEPIKIELGCLPTPDFMFSQNPVNLPEVYESNSEETETETELNTQQFPVNVLFGNVNIFKYFNAIRYLGQPPPAVSSLSPQVPVQSYITYLWGAAIDQYYQVALQNNLL</sequence>
<protein>
    <submittedName>
        <fullName evidence="1">Putative dna topoisomerase 2-beta</fullName>
    </submittedName>
</protein>
<accession>A0A224XYF9</accession>
<dbReference type="EMBL" id="GFTR01003345">
    <property type="protein sequence ID" value="JAW13081.1"/>
    <property type="molecule type" value="Transcribed_RNA"/>
</dbReference>
<reference evidence="1" key="1">
    <citation type="journal article" date="2018" name="PLoS Negl. Trop. Dis.">
        <title>An insight into the salivary gland and fat body transcriptome of Panstrongylus lignarius (Hemiptera: Heteroptera), the main vector of Chagas disease in Peru.</title>
        <authorList>
            <person name="Nevoa J.C."/>
            <person name="Mendes M.T."/>
            <person name="da Silva M.V."/>
            <person name="Soares S.C."/>
            <person name="Oliveira C.J.F."/>
            <person name="Ribeiro J.M.C."/>
        </authorList>
    </citation>
    <scope>NUCLEOTIDE SEQUENCE</scope>
</reference>
<dbReference type="GO" id="GO:0016853">
    <property type="term" value="F:isomerase activity"/>
    <property type="evidence" value="ECO:0007669"/>
    <property type="project" value="UniProtKB-KW"/>
</dbReference>
<dbReference type="AlphaFoldDB" id="A0A224XYF9"/>
<evidence type="ECO:0000313" key="1">
    <source>
        <dbReference type="EMBL" id="JAW13081.1"/>
    </source>
</evidence>
<name>A0A224XYF9_9HEMI</name>
<organism evidence="1">
    <name type="scientific">Panstrongylus lignarius</name>
    <dbReference type="NCBI Taxonomy" id="156445"/>
    <lineage>
        <taxon>Eukaryota</taxon>
        <taxon>Metazoa</taxon>
        <taxon>Ecdysozoa</taxon>
        <taxon>Arthropoda</taxon>
        <taxon>Hexapoda</taxon>
        <taxon>Insecta</taxon>
        <taxon>Pterygota</taxon>
        <taxon>Neoptera</taxon>
        <taxon>Paraneoptera</taxon>
        <taxon>Hemiptera</taxon>
        <taxon>Heteroptera</taxon>
        <taxon>Panheteroptera</taxon>
        <taxon>Cimicomorpha</taxon>
        <taxon>Reduviidae</taxon>
        <taxon>Triatominae</taxon>
        <taxon>Panstrongylus</taxon>
    </lineage>
</organism>
<proteinExistence type="predicted"/>
<keyword evidence="1" id="KW-0413">Isomerase</keyword>